<dbReference type="Gene3D" id="3.60.15.10">
    <property type="entry name" value="Ribonuclease Z/Hydroxyacylglutathione hydrolase-like"/>
    <property type="match status" value="1"/>
</dbReference>
<organism evidence="3 4">
    <name type="scientific">Nocardia huaxiensis</name>
    <dbReference type="NCBI Taxonomy" id="2755382"/>
    <lineage>
        <taxon>Bacteria</taxon>
        <taxon>Bacillati</taxon>
        <taxon>Actinomycetota</taxon>
        <taxon>Actinomycetes</taxon>
        <taxon>Mycobacteriales</taxon>
        <taxon>Nocardiaceae</taxon>
        <taxon>Nocardia</taxon>
    </lineage>
</organism>
<dbReference type="InterPro" id="IPR001279">
    <property type="entry name" value="Metallo-B-lactamas"/>
</dbReference>
<dbReference type="RefSeq" id="WP_181584591.1">
    <property type="nucleotide sequence ID" value="NZ_CP059399.1"/>
</dbReference>
<feature type="domain" description="Metallo-beta-lactamase" evidence="2">
    <location>
        <begin position="33"/>
        <end position="221"/>
    </location>
</feature>
<proteinExistence type="predicted"/>
<reference evidence="3 4" key="1">
    <citation type="submission" date="2020-07" db="EMBL/GenBank/DDBJ databases">
        <authorList>
            <person name="Zhuang K."/>
            <person name="Ran Y."/>
        </authorList>
    </citation>
    <scope>NUCLEOTIDE SEQUENCE [LARGE SCALE GENOMIC DNA]</scope>
    <source>
        <strain evidence="3 4">WCH-YHL-001</strain>
    </source>
</reference>
<evidence type="ECO:0000259" key="2">
    <source>
        <dbReference type="Pfam" id="PF12706"/>
    </source>
</evidence>
<dbReference type="InterPro" id="IPR036866">
    <property type="entry name" value="RibonucZ/Hydroxyglut_hydro"/>
</dbReference>
<dbReference type="PANTHER" id="PTHR43546">
    <property type="entry name" value="UPF0173 METAL-DEPENDENT HYDROLASE MJ1163-RELATED"/>
    <property type="match status" value="1"/>
</dbReference>
<evidence type="ECO:0000313" key="4">
    <source>
        <dbReference type="Proteomes" id="UP000515512"/>
    </source>
</evidence>
<dbReference type="EMBL" id="CP059399">
    <property type="protein sequence ID" value="QLY33427.1"/>
    <property type="molecule type" value="Genomic_DNA"/>
</dbReference>
<keyword evidence="4" id="KW-1185">Reference proteome</keyword>
<dbReference type="KEGG" id="nhu:H0264_15380"/>
<accession>A0A7D6ZLD4</accession>
<gene>
    <name evidence="3" type="ORF">H0264_15380</name>
</gene>
<protein>
    <submittedName>
        <fullName evidence="3">MBL fold metallo-hydrolase</fullName>
    </submittedName>
</protein>
<dbReference type="InterPro" id="IPR050114">
    <property type="entry name" value="UPF0173_UPF0282_UlaG_hydrolase"/>
</dbReference>
<evidence type="ECO:0000313" key="3">
    <source>
        <dbReference type="EMBL" id="QLY33427.1"/>
    </source>
</evidence>
<evidence type="ECO:0000256" key="1">
    <source>
        <dbReference type="ARBA" id="ARBA00022801"/>
    </source>
</evidence>
<name>A0A7D6ZLD4_9NOCA</name>
<dbReference type="PANTHER" id="PTHR43546:SF9">
    <property type="entry name" value="L-ASCORBATE-6-PHOSPHATE LACTONASE ULAG-RELATED"/>
    <property type="match status" value="1"/>
</dbReference>
<dbReference type="Pfam" id="PF12706">
    <property type="entry name" value="Lactamase_B_2"/>
    <property type="match status" value="1"/>
</dbReference>
<dbReference type="AlphaFoldDB" id="A0A7D6ZLD4"/>
<keyword evidence="1 3" id="KW-0378">Hydrolase</keyword>
<dbReference type="GO" id="GO:0016787">
    <property type="term" value="F:hydrolase activity"/>
    <property type="evidence" value="ECO:0007669"/>
    <property type="project" value="UniProtKB-KW"/>
</dbReference>
<dbReference type="Proteomes" id="UP000515512">
    <property type="component" value="Chromosome"/>
</dbReference>
<dbReference type="SUPFAM" id="SSF56281">
    <property type="entry name" value="Metallo-hydrolase/oxidoreductase"/>
    <property type="match status" value="1"/>
</dbReference>
<sequence length="262" mass="27803">MTNTIETIAPATVEILHIGGPTVRFRYGNLTWLTDPTFDEPGDYTAGPLTLHKLTGPAVAAEQIGHVDAVLLSHDQHPDNLDKSGRAFLAQVDRVLSTPDAAARMEGVEGLENWQSVRLGDVTVTGVPALHGPEGCEPMSGVVTGFVLQADGQPTVYVSGDNAAVDRVERIVERIGRIDIAILNVGAANPGRYGDTDVTLNGRTAVKVAEVLGTATIVPVHAEGWAHFSENLDYLERNFGYAGRADQLVIPTPGEVLAVAAR</sequence>